<evidence type="ECO:0000313" key="2">
    <source>
        <dbReference type="Proteomes" id="UP001060085"/>
    </source>
</evidence>
<gene>
    <name evidence="1" type="ORF">M9H77_10815</name>
</gene>
<organism evidence="1 2">
    <name type="scientific">Catharanthus roseus</name>
    <name type="common">Madagascar periwinkle</name>
    <name type="synonym">Vinca rosea</name>
    <dbReference type="NCBI Taxonomy" id="4058"/>
    <lineage>
        <taxon>Eukaryota</taxon>
        <taxon>Viridiplantae</taxon>
        <taxon>Streptophyta</taxon>
        <taxon>Embryophyta</taxon>
        <taxon>Tracheophyta</taxon>
        <taxon>Spermatophyta</taxon>
        <taxon>Magnoliopsida</taxon>
        <taxon>eudicotyledons</taxon>
        <taxon>Gunneridae</taxon>
        <taxon>Pentapetalae</taxon>
        <taxon>asterids</taxon>
        <taxon>lamiids</taxon>
        <taxon>Gentianales</taxon>
        <taxon>Apocynaceae</taxon>
        <taxon>Rauvolfioideae</taxon>
        <taxon>Vinceae</taxon>
        <taxon>Catharanthinae</taxon>
        <taxon>Catharanthus</taxon>
    </lineage>
</organism>
<evidence type="ECO:0000313" key="1">
    <source>
        <dbReference type="EMBL" id="KAI5670451.1"/>
    </source>
</evidence>
<keyword evidence="2" id="KW-1185">Reference proteome</keyword>
<protein>
    <submittedName>
        <fullName evidence="1">Uncharacterized protein</fullName>
    </submittedName>
</protein>
<comment type="caution">
    <text evidence="1">The sequence shown here is derived from an EMBL/GenBank/DDBJ whole genome shotgun (WGS) entry which is preliminary data.</text>
</comment>
<dbReference type="EMBL" id="CM044703">
    <property type="protein sequence ID" value="KAI5670451.1"/>
    <property type="molecule type" value="Genomic_DNA"/>
</dbReference>
<dbReference type="Proteomes" id="UP001060085">
    <property type="component" value="Linkage Group LG03"/>
</dbReference>
<proteinExistence type="predicted"/>
<sequence length="177" mass="19527">MSISQMKVIASLLLLSLVYTTISAYEKVPTKPVEKHLDIVIEGVVFCQSCHSYGSWSLKGAKPISKALVSVICKDHKKRVSFYKAFETDAHGYFYAKLDGFKMSNPFLDHPLHSCRVKLVSSPQEDCNFLTNVNYGLNGSPLRYEGKGLSGSAYEAIVYAAGPLAFRPTHCVSEAQP</sequence>
<accession>A0ACC0BCT7</accession>
<name>A0ACC0BCT7_CATRO</name>
<reference evidence="2" key="1">
    <citation type="journal article" date="2023" name="Nat. Plants">
        <title>Single-cell RNA sequencing provides a high-resolution roadmap for understanding the multicellular compartmentation of specialized metabolism.</title>
        <authorList>
            <person name="Sun S."/>
            <person name="Shen X."/>
            <person name="Li Y."/>
            <person name="Li Y."/>
            <person name="Wang S."/>
            <person name="Li R."/>
            <person name="Zhang H."/>
            <person name="Shen G."/>
            <person name="Guo B."/>
            <person name="Wei J."/>
            <person name="Xu J."/>
            <person name="St-Pierre B."/>
            <person name="Chen S."/>
            <person name="Sun C."/>
        </authorList>
    </citation>
    <scope>NUCLEOTIDE SEQUENCE [LARGE SCALE GENOMIC DNA]</scope>
</reference>